<dbReference type="RefSeq" id="WP_200397561.1">
    <property type="nucleotide sequence ID" value="NZ_CP066831.1"/>
</dbReference>
<keyword evidence="4" id="KW-1185">Reference proteome</keyword>
<dbReference type="Pfam" id="PF23494">
    <property type="entry name" value="bPH_10"/>
    <property type="match status" value="1"/>
</dbReference>
<proteinExistence type="predicted"/>
<evidence type="ECO:0000313" key="4">
    <source>
        <dbReference type="Proteomes" id="UP000595636"/>
    </source>
</evidence>
<dbReference type="Proteomes" id="UP000595636">
    <property type="component" value="Chromosome"/>
</dbReference>
<dbReference type="KEGG" id="slf:JEQ17_26675"/>
<evidence type="ECO:0000256" key="1">
    <source>
        <dbReference type="SAM" id="Phobius"/>
    </source>
</evidence>
<protein>
    <recommendedName>
        <fullName evidence="2">YqeB PH domain-containing protein</fullName>
    </recommendedName>
</protein>
<evidence type="ECO:0000259" key="2">
    <source>
        <dbReference type="Pfam" id="PF23494"/>
    </source>
</evidence>
<keyword evidence="1" id="KW-0812">Transmembrane</keyword>
<name>A0A7T7I7U5_9ACTN</name>
<accession>A0A7T7I7U5</accession>
<dbReference type="EMBL" id="CP066831">
    <property type="protein sequence ID" value="QQM42653.1"/>
    <property type="molecule type" value="Genomic_DNA"/>
</dbReference>
<dbReference type="InterPro" id="IPR057798">
    <property type="entry name" value="PH_YqeB"/>
</dbReference>
<sequence length="174" mass="18643">MDMEKSGPDPRDRTVAGPGEATVLAEPVWQLMLVCVGCGGVGGWLLTLLADLWLSLHWVPMKGPARLLTAVPDPWLTVGAVVVGLAVGLLLGFTAVYESLTVRISDSGVVLTVKDEDREFTHDEIALACRDGKQLVLVAPDGGELARENCGLPWRRLAEAFAAHGYDWGAPQRS</sequence>
<dbReference type="AlphaFoldDB" id="A0A7T7I7U5"/>
<evidence type="ECO:0000313" key="3">
    <source>
        <dbReference type="EMBL" id="QQM42653.1"/>
    </source>
</evidence>
<reference evidence="3 4" key="1">
    <citation type="submission" date="2020-12" db="EMBL/GenBank/DDBJ databases">
        <title>A novel species.</title>
        <authorList>
            <person name="Li K."/>
        </authorList>
    </citation>
    <scope>NUCLEOTIDE SEQUENCE [LARGE SCALE GENOMIC DNA]</scope>
    <source>
        <strain evidence="3 4">ZYC-3</strain>
    </source>
</reference>
<gene>
    <name evidence="3" type="ORF">JEQ17_26675</name>
</gene>
<feature type="domain" description="YqeB PH" evidence="2">
    <location>
        <begin position="22"/>
        <end position="168"/>
    </location>
</feature>
<organism evidence="3 4">
    <name type="scientific">Streptomyces liliifuscus</name>
    <dbReference type="NCBI Taxonomy" id="2797636"/>
    <lineage>
        <taxon>Bacteria</taxon>
        <taxon>Bacillati</taxon>
        <taxon>Actinomycetota</taxon>
        <taxon>Actinomycetes</taxon>
        <taxon>Kitasatosporales</taxon>
        <taxon>Streptomycetaceae</taxon>
        <taxon>Streptomyces</taxon>
    </lineage>
</organism>
<keyword evidence="1" id="KW-1133">Transmembrane helix</keyword>
<feature type="transmembrane region" description="Helical" evidence="1">
    <location>
        <begin position="28"/>
        <end position="54"/>
    </location>
</feature>
<feature type="transmembrane region" description="Helical" evidence="1">
    <location>
        <begin position="75"/>
        <end position="97"/>
    </location>
</feature>
<keyword evidence="1" id="KW-0472">Membrane</keyword>